<reference evidence="3" key="1">
    <citation type="submission" date="2019-02" db="EMBL/GenBank/DDBJ databases">
        <title>Draft genome sequence of Sphaerospermopsis reniformis NIES-1949.</title>
        <authorList>
            <person name="Yamaguchi H."/>
            <person name="Suzuki S."/>
            <person name="Kawachi M."/>
        </authorList>
    </citation>
    <scope>NUCLEOTIDE SEQUENCE [LARGE SCALE GENOMIC DNA]</scope>
    <source>
        <strain evidence="3">NIES-1949</strain>
    </source>
</reference>
<feature type="transmembrane region" description="Helical" evidence="1">
    <location>
        <begin position="36"/>
        <end position="60"/>
    </location>
</feature>
<comment type="caution">
    <text evidence="2">The sequence shown here is derived from an EMBL/GenBank/DDBJ whole genome shotgun (WGS) entry which is preliminary data.</text>
</comment>
<dbReference type="EMBL" id="BJCE01000083">
    <property type="protein sequence ID" value="GCL37544.1"/>
    <property type="molecule type" value="Genomic_DNA"/>
</dbReference>
<name>A0A480A5M2_9CYAN</name>
<keyword evidence="1" id="KW-0812">Transmembrane</keyword>
<evidence type="ECO:0000256" key="1">
    <source>
        <dbReference type="SAM" id="Phobius"/>
    </source>
</evidence>
<protein>
    <submittedName>
        <fullName evidence="2">Uncharacterized protein</fullName>
    </submittedName>
</protein>
<evidence type="ECO:0000313" key="2">
    <source>
        <dbReference type="EMBL" id="GCL37544.1"/>
    </source>
</evidence>
<keyword evidence="1" id="KW-1133">Transmembrane helix</keyword>
<dbReference type="Proteomes" id="UP000300142">
    <property type="component" value="Unassembled WGS sequence"/>
</dbReference>
<organism evidence="2 3">
    <name type="scientific">Sphaerospermopsis reniformis</name>
    <dbReference type="NCBI Taxonomy" id="531300"/>
    <lineage>
        <taxon>Bacteria</taxon>
        <taxon>Bacillati</taxon>
        <taxon>Cyanobacteriota</taxon>
        <taxon>Cyanophyceae</taxon>
        <taxon>Nostocales</taxon>
        <taxon>Aphanizomenonaceae</taxon>
        <taxon>Sphaerospermopsis</taxon>
    </lineage>
</organism>
<accession>A0A480A5M2</accession>
<evidence type="ECO:0000313" key="3">
    <source>
        <dbReference type="Proteomes" id="UP000300142"/>
    </source>
</evidence>
<proteinExistence type="predicted"/>
<sequence>MINEELGVILVPNSSLVLTIAMLNFVSFLIHGIQPFLIPICFVVAWTTIIMMLLNLWTATKETVKTAKKMHQIPCHNCQFFTNNYRLKCTVNPYIANTEEAIGCKDHQPHKNFDSEKY</sequence>
<keyword evidence="1" id="KW-0472">Membrane</keyword>
<feature type="transmembrane region" description="Helical" evidence="1">
    <location>
        <begin position="7"/>
        <end position="30"/>
    </location>
</feature>
<keyword evidence="3" id="KW-1185">Reference proteome</keyword>
<gene>
    <name evidence="2" type="ORF">SR1949_26550</name>
</gene>
<dbReference type="AlphaFoldDB" id="A0A480A5M2"/>